<reference evidence="23 24" key="1">
    <citation type="submission" date="2020-08" db="EMBL/GenBank/DDBJ databases">
        <title>Genome public.</title>
        <authorList>
            <person name="Liu C."/>
            <person name="Sun Q."/>
        </authorList>
    </citation>
    <scope>NUCLEOTIDE SEQUENCE [LARGE SCALE GENOMIC DNA]</scope>
    <source>
        <strain evidence="23 24">BX1</strain>
    </source>
</reference>
<keyword evidence="21" id="KW-0175">Coiled coil</keyword>
<keyword evidence="14" id="KW-0333">Golgi apparatus</keyword>
<accession>A0ABR7NK73</accession>
<keyword evidence="12" id="KW-0256">Endoplasmic reticulum</keyword>
<dbReference type="Proteomes" id="UP000658131">
    <property type="component" value="Unassembled WGS sequence"/>
</dbReference>
<evidence type="ECO:0000313" key="24">
    <source>
        <dbReference type="Proteomes" id="UP000658131"/>
    </source>
</evidence>
<keyword evidence="17" id="KW-0325">Glycoprotein</keyword>
<keyword evidence="8" id="KW-0645">Protease</keyword>
<evidence type="ECO:0000256" key="12">
    <source>
        <dbReference type="ARBA" id="ARBA00022824"/>
    </source>
</evidence>
<keyword evidence="9" id="KW-0479">Metal-binding</keyword>
<evidence type="ECO:0000256" key="16">
    <source>
        <dbReference type="ARBA" id="ARBA00023145"/>
    </source>
</evidence>
<dbReference type="SUPFAM" id="SSF53187">
    <property type="entry name" value="Zn-dependent exopeptidases"/>
    <property type="match status" value="1"/>
</dbReference>
<dbReference type="SUPFAM" id="SSF52025">
    <property type="entry name" value="PA domain"/>
    <property type="match status" value="1"/>
</dbReference>
<comment type="subunit">
    <text evidence="19">Homodimer. The monomeric form is inactive while the homodimer is active.</text>
</comment>
<dbReference type="InterPro" id="IPR007484">
    <property type="entry name" value="Peptidase_M28"/>
</dbReference>
<evidence type="ECO:0000256" key="11">
    <source>
        <dbReference type="ARBA" id="ARBA00022801"/>
    </source>
</evidence>
<evidence type="ECO:0000256" key="19">
    <source>
        <dbReference type="ARBA" id="ARBA00025833"/>
    </source>
</evidence>
<dbReference type="EMBL" id="JACRTB010000013">
    <property type="protein sequence ID" value="MBC8576610.1"/>
    <property type="molecule type" value="Genomic_DNA"/>
</dbReference>
<organism evidence="23 24">
    <name type="scientific">Yanshouia hominis</name>
    <dbReference type="NCBI Taxonomy" id="2763673"/>
    <lineage>
        <taxon>Bacteria</taxon>
        <taxon>Bacillati</taxon>
        <taxon>Bacillota</taxon>
        <taxon>Clostridia</taxon>
        <taxon>Eubacteriales</taxon>
        <taxon>Oscillospiraceae</taxon>
        <taxon>Yanshouia</taxon>
    </lineage>
</organism>
<evidence type="ECO:0000256" key="17">
    <source>
        <dbReference type="ARBA" id="ARBA00023180"/>
    </source>
</evidence>
<comment type="subcellular location">
    <subcellularLocation>
        <location evidence="1">Endoplasmic reticulum</location>
    </subcellularLocation>
    <subcellularLocation>
        <location evidence="3">Golgi apparatus</location>
    </subcellularLocation>
    <subcellularLocation>
        <location evidence="2">Lysosome</location>
    </subcellularLocation>
    <subcellularLocation>
        <location evidence="4">Secreted</location>
    </subcellularLocation>
</comment>
<feature type="domain" description="Peptidase M28" evidence="22">
    <location>
        <begin position="228"/>
        <end position="420"/>
    </location>
</feature>
<keyword evidence="15" id="KW-0482">Metalloprotease</keyword>
<keyword evidence="6" id="KW-0964">Secreted</keyword>
<dbReference type="PANTHER" id="PTHR12053:SF3">
    <property type="entry name" value="CARBOXYPEPTIDASE Q"/>
    <property type="match status" value="1"/>
</dbReference>
<dbReference type="Pfam" id="PF04389">
    <property type="entry name" value="Peptidase_M28"/>
    <property type="match status" value="1"/>
</dbReference>
<evidence type="ECO:0000256" key="4">
    <source>
        <dbReference type="ARBA" id="ARBA00004613"/>
    </source>
</evidence>
<evidence type="ECO:0000256" key="14">
    <source>
        <dbReference type="ARBA" id="ARBA00023034"/>
    </source>
</evidence>
<gene>
    <name evidence="23" type="ORF">H8717_09365</name>
</gene>
<evidence type="ECO:0000256" key="6">
    <source>
        <dbReference type="ARBA" id="ARBA00022525"/>
    </source>
</evidence>
<protein>
    <recommendedName>
        <fullName evidence="5">Carboxypeptidase Q</fullName>
    </recommendedName>
    <alternativeName>
        <fullName evidence="20">Plasma glutamate carboxypeptidase</fullName>
    </alternativeName>
</protein>
<evidence type="ECO:0000256" key="3">
    <source>
        <dbReference type="ARBA" id="ARBA00004555"/>
    </source>
</evidence>
<evidence type="ECO:0000256" key="9">
    <source>
        <dbReference type="ARBA" id="ARBA00022723"/>
    </source>
</evidence>
<evidence type="ECO:0000256" key="1">
    <source>
        <dbReference type="ARBA" id="ARBA00004240"/>
    </source>
</evidence>
<evidence type="ECO:0000256" key="20">
    <source>
        <dbReference type="ARBA" id="ARBA00033328"/>
    </source>
</evidence>
<evidence type="ECO:0000256" key="18">
    <source>
        <dbReference type="ARBA" id="ARBA00023228"/>
    </source>
</evidence>
<keyword evidence="10" id="KW-0732">Signal</keyword>
<evidence type="ECO:0000313" key="23">
    <source>
        <dbReference type="EMBL" id="MBC8576610.1"/>
    </source>
</evidence>
<feature type="coiled-coil region" evidence="21">
    <location>
        <begin position="619"/>
        <end position="671"/>
    </location>
</feature>
<dbReference type="InterPro" id="IPR039866">
    <property type="entry name" value="CPQ"/>
</dbReference>
<evidence type="ECO:0000256" key="13">
    <source>
        <dbReference type="ARBA" id="ARBA00022833"/>
    </source>
</evidence>
<evidence type="ECO:0000256" key="21">
    <source>
        <dbReference type="SAM" id="Coils"/>
    </source>
</evidence>
<evidence type="ECO:0000256" key="10">
    <source>
        <dbReference type="ARBA" id="ARBA00022729"/>
    </source>
</evidence>
<evidence type="ECO:0000256" key="7">
    <source>
        <dbReference type="ARBA" id="ARBA00022645"/>
    </source>
</evidence>
<dbReference type="InterPro" id="IPR046450">
    <property type="entry name" value="PA_dom_sf"/>
</dbReference>
<keyword evidence="11" id="KW-0378">Hydrolase</keyword>
<dbReference type="Gene3D" id="3.40.630.10">
    <property type="entry name" value="Zn peptidases"/>
    <property type="match status" value="1"/>
</dbReference>
<name>A0ABR7NK73_9FIRM</name>
<keyword evidence="18" id="KW-0458">Lysosome</keyword>
<evidence type="ECO:0000259" key="22">
    <source>
        <dbReference type="Pfam" id="PF04389"/>
    </source>
</evidence>
<evidence type="ECO:0000256" key="15">
    <source>
        <dbReference type="ARBA" id="ARBA00023049"/>
    </source>
</evidence>
<keyword evidence="16" id="KW-0865">Zymogen</keyword>
<dbReference type="PANTHER" id="PTHR12053">
    <property type="entry name" value="PROTEASE FAMILY M28 PLASMA GLUTAMATE CARBOXYPEPTIDASE-RELATED"/>
    <property type="match status" value="1"/>
</dbReference>
<keyword evidence="13" id="KW-0862">Zinc</keyword>
<dbReference type="Gene3D" id="3.50.30.30">
    <property type="match status" value="1"/>
</dbReference>
<proteinExistence type="predicted"/>
<evidence type="ECO:0000256" key="8">
    <source>
        <dbReference type="ARBA" id="ARBA00022670"/>
    </source>
</evidence>
<dbReference type="RefSeq" id="WP_262400117.1">
    <property type="nucleotide sequence ID" value="NZ_JACRTB010000013.1"/>
</dbReference>
<evidence type="ECO:0000256" key="5">
    <source>
        <dbReference type="ARBA" id="ARBA00014116"/>
    </source>
</evidence>
<keyword evidence="24" id="KW-1185">Reference proteome</keyword>
<sequence length="674" mass="75676">MTRPTSDQSAYLALVDPDASYRLAKRMERFRTNSVLGYRTAGSRAEFETGEMLLEEMRAIGLSDLRKDPFPVDGWEFCKARMQFTDDEDGEHYCELGGYQTNFHTGGWKRFSVVDAGRCTEAELSRLDVRGKLVLADINQRDDWWISYPVYQAYLHGAAAVIAVQQNGYGEVDSAALNAQNICGPADAPAFSLSRRDARALRAQMEDGEISVLFDAHSTVTPGQTSYNIVGSIPGSDPDSMILVSAHYDSYFSGFQDDNAAVALMLGIARALAASGIKPRHTVVFCAMAAEEWGVSDTKYDWSTGAYSQIFRVRPEWAGRIIADLNFELPAYAHDTQDVIRCVYEYAGFLREFSLGFRDVGHIYPDGVSVVSPVLTWSDDFSLSIAGVPSLVNDFAGGSFMETHYHSQFDNDDAYDPDIYRFHHELYGCLLLAFDRCLLPPLDFSPRLEALCGSLDREWSGSQQTDALMEAAEKALRAAGRCRDRVGALNRHFASLPPRDAEAARLWADSRPLERELLAAFRFCEDAFVRLTWHDEVIFPHQYAQRNLTLLARAAEALTLGDQRGALEALAGIDANHYARFFSREVCRHFTDYALHQPAERLMWGAGRLPGHCELFEAVRSLEENRADSSRILREIRQAQDAQRRLLAQSIRQETEDCRTLASLLEQAEEIRVF</sequence>
<keyword evidence="7" id="KW-0121">Carboxypeptidase</keyword>
<comment type="caution">
    <text evidence="23">The sequence shown here is derived from an EMBL/GenBank/DDBJ whole genome shotgun (WGS) entry which is preliminary data.</text>
</comment>
<evidence type="ECO:0000256" key="2">
    <source>
        <dbReference type="ARBA" id="ARBA00004371"/>
    </source>
</evidence>